<gene>
    <name evidence="2" type="ORF">A7K91_00660</name>
</gene>
<sequence length="180" mass="20579">MITLKYFGPDDFDQLIEWSGDAEFLLQWAGPQFQYPLSKEQLSLYLDAANDKNTSNKFIYKAVDEALNETVGHISLGGIDRYNRSGRIGKVLVGRPYQGKGYGKQMINEVLKIGFDDLNLHKISLGVFDFNLSAIRCYEKSGFVKEGLIRDARRCGNTYWNLFEMGILEDEWKRMQATGL</sequence>
<reference evidence="2 3" key="1">
    <citation type="submission" date="2016-05" db="EMBL/GenBank/DDBJ databases">
        <title>Paenibacillus oryzae. sp. nov., isolated from the rice root.</title>
        <authorList>
            <person name="Zhang J."/>
            <person name="Zhang X."/>
        </authorList>
    </citation>
    <scope>NUCLEOTIDE SEQUENCE [LARGE SCALE GENOMIC DNA]</scope>
    <source>
        <strain evidence="2 3">1DrF-4</strain>
    </source>
</reference>
<dbReference type="PANTHER" id="PTHR43415:SF5">
    <property type="entry name" value="ACETYLTRANSFERASE"/>
    <property type="match status" value="1"/>
</dbReference>
<evidence type="ECO:0000313" key="3">
    <source>
        <dbReference type="Proteomes" id="UP000092024"/>
    </source>
</evidence>
<dbReference type="AlphaFoldDB" id="A0A1A5YHZ8"/>
<dbReference type="Pfam" id="PF00583">
    <property type="entry name" value="Acetyltransf_1"/>
    <property type="match status" value="1"/>
</dbReference>
<feature type="domain" description="N-acetyltransferase" evidence="1">
    <location>
        <begin position="2"/>
        <end position="166"/>
    </location>
</feature>
<dbReference type="STRING" id="1844972.A7K91_00660"/>
<dbReference type="EMBL" id="LYPA01000060">
    <property type="protein sequence ID" value="OBR65217.1"/>
    <property type="molecule type" value="Genomic_DNA"/>
</dbReference>
<accession>A0A1A5YHZ8</accession>
<dbReference type="GO" id="GO:0016779">
    <property type="term" value="F:nucleotidyltransferase activity"/>
    <property type="evidence" value="ECO:0007669"/>
    <property type="project" value="UniProtKB-KW"/>
</dbReference>
<dbReference type="RefSeq" id="WP_068683614.1">
    <property type="nucleotide sequence ID" value="NZ_LYPA01000060.1"/>
</dbReference>
<dbReference type="InterPro" id="IPR000182">
    <property type="entry name" value="GNAT_dom"/>
</dbReference>
<dbReference type="PROSITE" id="PS51186">
    <property type="entry name" value="GNAT"/>
    <property type="match status" value="1"/>
</dbReference>
<dbReference type="OrthoDB" id="6382410at2"/>
<dbReference type="PANTHER" id="PTHR43415">
    <property type="entry name" value="SPERMIDINE N(1)-ACETYLTRANSFERASE"/>
    <property type="match status" value="1"/>
</dbReference>
<evidence type="ECO:0000259" key="1">
    <source>
        <dbReference type="PROSITE" id="PS51186"/>
    </source>
</evidence>
<comment type="caution">
    <text evidence="2">The sequence shown here is derived from an EMBL/GenBank/DDBJ whole genome shotgun (WGS) entry which is preliminary data.</text>
</comment>
<dbReference type="Gene3D" id="3.40.630.30">
    <property type="match status" value="1"/>
</dbReference>
<proteinExistence type="predicted"/>
<name>A0A1A5YHZ8_9BACL</name>
<keyword evidence="2" id="KW-0548">Nucleotidyltransferase</keyword>
<organism evidence="2 3">
    <name type="scientific">Paenibacillus oryzae</name>
    <dbReference type="NCBI Taxonomy" id="1844972"/>
    <lineage>
        <taxon>Bacteria</taxon>
        <taxon>Bacillati</taxon>
        <taxon>Bacillota</taxon>
        <taxon>Bacilli</taxon>
        <taxon>Bacillales</taxon>
        <taxon>Paenibacillaceae</taxon>
        <taxon>Paenibacillus</taxon>
    </lineage>
</organism>
<dbReference type="SUPFAM" id="SSF55729">
    <property type="entry name" value="Acyl-CoA N-acyltransferases (Nat)"/>
    <property type="match status" value="1"/>
</dbReference>
<protein>
    <submittedName>
        <fullName evidence="2">Aminoglycoside adenylyltransferase</fullName>
    </submittedName>
</protein>
<dbReference type="Proteomes" id="UP000092024">
    <property type="component" value="Unassembled WGS sequence"/>
</dbReference>
<keyword evidence="2" id="KW-0808">Transferase</keyword>
<dbReference type="GO" id="GO:0016747">
    <property type="term" value="F:acyltransferase activity, transferring groups other than amino-acyl groups"/>
    <property type="evidence" value="ECO:0007669"/>
    <property type="project" value="InterPro"/>
</dbReference>
<dbReference type="InterPro" id="IPR016181">
    <property type="entry name" value="Acyl_CoA_acyltransferase"/>
</dbReference>
<dbReference type="CDD" id="cd04301">
    <property type="entry name" value="NAT_SF"/>
    <property type="match status" value="1"/>
</dbReference>
<evidence type="ECO:0000313" key="2">
    <source>
        <dbReference type="EMBL" id="OBR65217.1"/>
    </source>
</evidence>
<keyword evidence="3" id="KW-1185">Reference proteome</keyword>